<dbReference type="EC" id="4.1.3.17" evidence="10"/>
<dbReference type="GO" id="GO:0046872">
    <property type="term" value="F:metal ion binding"/>
    <property type="evidence" value="ECO:0007669"/>
    <property type="project" value="UniProtKB-KW"/>
</dbReference>
<dbReference type="InterPro" id="IPR005493">
    <property type="entry name" value="RraA/RraA-like"/>
</dbReference>
<dbReference type="GO" id="GO:0051252">
    <property type="term" value="P:regulation of RNA metabolic process"/>
    <property type="evidence" value="ECO:0007669"/>
    <property type="project" value="InterPro"/>
</dbReference>
<evidence type="ECO:0000256" key="4">
    <source>
        <dbReference type="ARBA" id="ARBA00011233"/>
    </source>
</evidence>
<feature type="binding site" evidence="9">
    <location>
        <position position="96"/>
    </location>
    <ligand>
        <name>substrate</name>
    </ligand>
</feature>
<dbReference type="InterPro" id="IPR036704">
    <property type="entry name" value="RraA/RraA-like_sf"/>
</dbReference>
<feature type="binding site" evidence="9">
    <location>
        <position position="97"/>
    </location>
    <ligand>
        <name>Mg(2+)</name>
        <dbReference type="ChEBI" id="CHEBI:18420"/>
    </ligand>
</feature>
<dbReference type="PANTHER" id="PTHR33254">
    <property type="entry name" value="4-HYDROXY-4-METHYL-2-OXOGLUTARATE ALDOLASE 3-RELATED"/>
    <property type="match status" value="1"/>
</dbReference>
<dbReference type="InterPro" id="IPR010203">
    <property type="entry name" value="RraA"/>
</dbReference>
<dbReference type="GO" id="GO:0008428">
    <property type="term" value="F:ribonuclease inhibitor activity"/>
    <property type="evidence" value="ECO:0007669"/>
    <property type="project" value="InterPro"/>
</dbReference>
<dbReference type="CDD" id="cd16841">
    <property type="entry name" value="RraA_family"/>
    <property type="match status" value="1"/>
</dbReference>
<comment type="cofactor">
    <cofactor evidence="9">
        <name>Mg(2+)</name>
        <dbReference type="ChEBI" id="CHEBI:18420"/>
    </cofactor>
</comment>
<keyword evidence="5 9" id="KW-0479">Metal-binding</keyword>
<dbReference type="RefSeq" id="WP_425428016.1">
    <property type="nucleotide sequence ID" value="NZ_FNDU01000003.1"/>
</dbReference>
<gene>
    <name evidence="11" type="ORF">SAMN05216352_103176</name>
</gene>
<keyword evidence="12" id="KW-1185">Reference proteome</keyword>
<evidence type="ECO:0000256" key="3">
    <source>
        <dbReference type="ARBA" id="ARBA00008621"/>
    </source>
</evidence>
<dbReference type="NCBIfam" id="TIGR01935">
    <property type="entry name" value="NOT-MenG"/>
    <property type="match status" value="1"/>
</dbReference>
<keyword evidence="6 10" id="KW-0456">Lyase</keyword>
<feature type="binding site" evidence="9">
    <location>
        <begin position="74"/>
        <end position="77"/>
    </location>
    <ligand>
        <name>substrate</name>
    </ligand>
</feature>
<dbReference type="SUPFAM" id="SSF89562">
    <property type="entry name" value="RraA-like"/>
    <property type="match status" value="1"/>
</dbReference>
<dbReference type="STRING" id="930129.SAMN05216352_103176"/>
<accession>A0A1G8G0X0</accession>
<proteinExistence type="inferred from homology"/>
<sequence length="159" mass="16885">MGITADICDVHKENVVLADSIFHSFGQKTSFSGPIHTVKVLEDNVLVKKALESIPEGSVLVVDGGGSTRCALMGDNLAAIAAERNLAGVIIYGCIRDSGEINEMPVGICALGTNPFKSIKKGEGESDVPLRFANAEWKPGAWVYADEDGILLADEKLQI</sequence>
<comment type="catalytic activity">
    <reaction evidence="1 10">
        <text>4-hydroxy-4-methyl-2-oxoglutarate = 2 pyruvate</text>
        <dbReference type="Rhea" id="RHEA:22748"/>
        <dbReference type="ChEBI" id="CHEBI:15361"/>
        <dbReference type="ChEBI" id="CHEBI:58276"/>
        <dbReference type="EC" id="4.1.3.17"/>
    </reaction>
</comment>
<evidence type="ECO:0000256" key="9">
    <source>
        <dbReference type="PIRSR" id="PIRSR605493-1"/>
    </source>
</evidence>
<evidence type="ECO:0000256" key="5">
    <source>
        <dbReference type="ARBA" id="ARBA00022723"/>
    </source>
</evidence>
<evidence type="ECO:0000256" key="10">
    <source>
        <dbReference type="RuleBase" id="RU004338"/>
    </source>
</evidence>
<evidence type="ECO:0000256" key="1">
    <source>
        <dbReference type="ARBA" id="ARBA00001342"/>
    </source>
</evidence>
<dbReference type="AlphaFoldDB" id="A0A1G8G0X0"/>
<dbReference type="Proteomes" id="UP000199017">
    <property type="component" value="Unassembled WGS sequence"/>
</dbReference>
<evidence type="ECO:0000313" key="12">
    <source>
        <dbReference type="Proteomes" id="UP000199017"/>
    </source>
</evidence>
<comment type="similarity">
    <text evidence="3 10">Belongs to the class II aldolase/RraA-like family.</text>
</comment>
<dbReference type="GO" id="GO:0047443">
    <property type="term" value="F:4-hydroxy-4-methyl-2-oxoglutarate aldolase activity"/>
    <property type="evidence" value="ECO:0007669"/>
    <property type="project" value="UniProtKB-EC"/>
</dbReference>
<comment type="cofactor">
    <cofactor evidence="2 10">
        <name>a divalent metal cation</name>
        <dbReference type="ChEBI" id="CHEBI:60240"/>
    </cofactor>
</comment>
<evidence type="ECO:0000256" key="7">
    <source>
        <dbReference type="ARBA" id="ARBA00025046"/>
    </source>
</evidence>
<dbReference type="Pfam" id="PF03737">
    <property type="entry name" value="RraA-like"/>
    <property type="match status" value="1"/>
</dbReference>
<dbReference type="EC" id="4.1.1.112" evidence="10"/>
<name>A0A1G8G0X0_9BACI</name>
<dbReference type="PANTHER" id="PTHR33254:SF4">
    <property type="entry name" value="4-HYDROXY-4-METHYL-2-OXOGLUTARATE ALDOLASE 3-RELATED"/>
    <property type="match status" value="1"/>
</dbReference>
<evidence type="ECO:0000256" key="6">
    <source>
        <dbReference type="ARBA" id="ARBA00023239"/>
    </source>
</evidence>
<dbReference type="EMBL" id="FNDU01000003">
    <property type="protein sequence ID" value="SDH88059.1"/>
    <property type="molecule type" value="Genomic_DNA"/>
</dbReference>
<keyword evidence="9" id="KW-0460">Magnesium</keyword>
<dbReference type="GO" id="GO:0008948">
    <property type="term" value="F:oxaloacetate decarboxylase activity"/>
    <property type="evidence" value="ECO:0007669"/>
    <property type="project" value="UniProtKB-EC"/>
</dbReference>
<comment type="catalytic activity">
    <reaction evidence="8 10">
        <text>oxaloacetate + H(+) = pyruvate + CO2</text>
        <dbReference type="Rhea" id="RHEA:15641"/>
        <dbReference type="ChEBI" id="CHEBI:15361"/>
        <dbReference type="ChEBI" id="CHEBI:15378"/>
        <dbReference type="ChEBI" id="CHEBI:16452"/>
        <dbReference type="ChEBI" id="CHEBI:16526"/>
        <dbReference type="EC" id="4.1.1.112"/>
    </reaction>
</comment>
<reference evidence="11 12" key="1">
    <citation type="submission" date="2016-10" db="EMBL/GenBank/DDBJ databases">
        <authorList>
            <person name="de Groot N.N."/>
        </authorList>
    </citation>
    <scope>NUCLEOTIDE SEQUENCE [LARGE SCALE GENOMIC DNA]</scope>
    <source>
        <strain evidence="12">P4B,CCM 7963,CECT 7998,DSM 25260,IBRC-M 10614,KCTC 13821</strain>
    </source>
</reference>
<evidence type="ECO:0000313" key="11">
    <source>
        <dbReference type="EMBL" id="SDH88059.1"/>
    </source>
</evidence>
<dbReference type="NCBIfam" id="NF006875">
    <property type="entry name" value="PRK09372.1"/>
    <property type="match status" value="1"/>
</dbReference>
<protein>
    <recommendedName>
        <fullName evidence="10">4-hydroxy-4-methyl-2-oxoglutarate aldolase</fullName>
        <shortName evidence="10">HMG aldolase</shortName>
        <ecNumber evidence="10">4.1.1.112</ecNumber>
        <ecNumber evidence="10">4.1.3.17</ecNumber>
    </recommendedName>
    <alternativeName>
        <fullName evidence="10">Oxaloacetate decarboxylase</fullName>
    </alternativeName>
</protein>
<evidence type="ECO:0000256" key="2">
    <source>
        <dbReference type="ARBA" id="ARBA00001968"/>
    </source>
</evidence>
<comment type="function">
    <text evidence="7 10">Catalyzes the aldol cleavage of 4-hydroxy-4-methyl-2-oxoglutarate (HMG) into 2 molecules of pyruvate. Also contains a secondary oxaloacetate (OAA) decarboxylase activity due to the common pyruvate enolate transition state formed following C-C bond cleavage in the retro-aldol and decarboxylation reactions.</text>
</comment>
<organism evidence="11 12">
    <name type="scientific">Alteribacillus bidgolensis</name>
    <dbReference type="NCBI Taxonomy" id="930129"/>
    <lineage>
        <taxon>Bacteria</taxon>
        <taxon>Bacillati</taxon>
        <taxon>Bacillota</taxon>
        <taxon>Bacilli</taxon>
        <taxon>Bacillales</taxon>
        <taxon>Bacillaceae</taxon>
        <taxon>Alteribacillus</taxon>
    </lineage>
</organism>
<dbReference type="Gene3D" id="3.50.30.40">
    <property type="entry name" value="Ribonuclease E inhibitor RraA/RraA-like"/>
    <property type="match status" value="1"/>
</dbReference>
<evidence type="ECO:0000256" key="8">
    <source>
        <dbReference type="ARBA" id="ARBA00047973"/>
    </source>
</evidence>
<comment type="subunit">
    <text evidence="4 10">Homotrimer.</text>
</comment>